<feature type="compositionally biased region" description="Low complexity" evidence="1">
    <location>
        <begin position="34"/>
        <end position="45"/>
    </location>
</feature>
<comment type="caution">
    <text evidence="2">The sequence shown here is derived from an EMBL/GenBank/DDBJ whole genome shotgun (WGS) entry which is preliminary data.</text>
</comment>
<gene>
    <name evidence="2" type="ORF">Nepgr_021653</name>
</gene>
<evidence type="ECO:0000313" key="3">
    <source>
        <dbReference type="Proteomes" id="UP001279734"/>
    </source>
</evidence>
<dbReference type="AlphaFoldDB" id="A0AAD3XW41"/>
<accession>A0AAD3XW41</accession>
<evidence type="ECO:0000256" key="1">
    <source>
        <dbReference type="SAM" id="MobiDB-lite"/>
    </source>
</evidence>
<keyword evidence="3" id="KW-1185">Reference proteome</keyword>
<name>A0AAD3XW41_NEPGR</name>
<evidence type="ECO:0000313" key="2">
    <source>
        <dbReference type="EMBL" id="GMH19812.1"/>
    </source>
</evidence>
<protein>
    <submittedName>
        <fullName evidence="2">Uncharacterized protein</fullName>
    </submittedName>
</protein>
<feature type="compositionally biased region" description="Basic and acidic residues" evidence="1">
    <location>
        <begin position="47"/>
        <end position="57"/>
    </location>
</feature>
<reference evidence="2" key="1">
    <citation type="submission" date="2023-05" db="EMBL/GenBank/DDBJ databases">
        <title>Nepenthes gracilis genome sequencing.</title>
        <authorList>
            <person name="Fukushima K."/>
        </authorList>
    </citation>
    <scope>NUCLEOTIDE SEQUENCE</scope>
    <source>
        <strain evidence="2">SING2019-196</strain>
    </source>
</reference>
<dbReference type="Proteomes" id="UP001279734">
    <property type="component" value="Unassembled WGS sequence"/>
</dbReference>
<proteinExistence type="predicted"/>
<feature type="region of interest" description="Disordered" evidence="1">
    <location>
        <begin position="1"/>
        <end position="70"/>
    </location>
</feature>
<dbReference type="EMBL" id="BSYO01000021">
    <property type="protein sequence ID" value="GMH19812.1"/>
    <property type="molecule type" value="Genomic_DNA"/>
</dbReference>
<sequence length="70" mass="7358">MADPPVCLQISPFSHSSPKDLVIPASSPDSSIMVPPTSFSSVSPPKENLRRRGEPRGPPEVTPFISSAGS</sequence>
<organism evidence="2 3">
    <name type="scientific">Nepenthes gracilis</name>
    <name type="common">Slender pitcher plant</name>
    <dbReference type="NCBI Taxonomy" id="150966"/>
    <lineage>
        <taxon>Eukaryota</taxon>
        <taxon>Viridiplantae</taxon>
        <taxon>Streptophyta</taxon>
        <taxon>Embryophyta</taxon>
        <taxon>Tracheophyta</taxon>
        <taxon>Spermatophyta</taxon>
        <taxon>Magnoliopsida</taxon>
        <taxon>eudicotyledons</taxon>
        <taxon>Gunneridae</taxon>
        <taxon>Pentapetalae</taxon>
        <taxon>Caryophyllales</taxon>
        <taxon>Nepenthaceae</taxon>
        <taxon>Nepenthes</taxon>
    </lineage>
</organism>